<dbReference type="Proteomes" id="UP000008229">
    <property type="component" value="Chromosome"/>
</dbReference>
<dbReference type="KEGG" id="cwo:Cwoe_1974"/>
<evidence type="ECO:0000313" key="3">
    <source>
        <dbReference type="Proteomes" id="UP000008229"/>
    </source>
</evidence>
<dbReference type="PANTHER" id="PTHR33169">
    <property type="entry name" value="PADR-FAMILY TRANSCRIPTIONAL REGULATOR"/>
    <property type="match status" value="1"/>
</dbReference>
<dbReference type="OrthoDB" id="122286at2"/>
<dbReference type="InterPro" id="IPR036390">
    <property type="entry name" value="WH_DNA-bd_sf"/>
</dbReference>
<dbReference type="EMBL" id="CP001854">
    <property type="protein sequence ID" value="ADB50400.1"/>
    <property type="molecule type" value="Genomic_DNA"/>
</dbReference>
<dbReference type="STRING" id="469383.Cwoe_1974"/>
<dbReference type="InterPro" id="IPR036388">
    <property type="entry name" value="WH-like_DNA-bd_sf"/>
</dbReference>
<dbReference type="Gene3D" id="1.10.10.10">
    <property type="entry name" value="Winged helix-like DNA-binding domain superfamily/Winged helix DNA-binding domain"/>
    <property type="match status" value="1"/>
</dbReference>
<reference evidence="2 3" key="1">
    <citation type="journal article" date="2010" name="Stand. Genomic Sci.">
        <title>Complete genome sequence of Conexibacter woesei type strain (ID131577).</title>
        <authorList>
            <person name="Pukall R."/>
            <person name="Lapidus A."/>
            <person name="Glavina Del Rio T."/>
            <person name="Copeland A."/>
            <person name="Tice H."/>
            <person name="Cheng J.-F."/>
            <person name="Lucas S."/>
            <person name="Chen F."/>
            <person name="Nolan M."/>
            <person name="Bruce D."/>
            <person name="Goodwin L."/>
            <person name="Pitluck S."/>
            <person name="Mavromatis K."/>
            <person name="Ivanova N."/>
            <person name="Ovchinnikova G."/>
            <person name="Pati A."/>
            <person name="Chen A."/>
            <person name="Palaniappan K."/>
            <person name="Land M."/>
            <person name="Hauser L."/>
            <person name="Chang Y.-J."/>
            <person name="Jeffries C.D."/>
            <person name="Chain P."/>
            <person name="Meincke L."/>
            <person name="Sims D."/>
            <person name="Brettin T."/>
            <person name="Detter J.C."/>
            <person name="Rohde M."/>
            <person name="Goeker M."/>
            <person name="Bristow J."/>
            <person name="Eisen J.A."/>
            <person name="Markowitz V."/>
            <person name="Kyrpides N.C."/>
            <person name="Klenk H.-P."/>
            <person name="Hugenholtz P."/>
        </authorList>
    </citation>
    <scope>NUCLEOTIDE SEQUENCE [LARGE SCALE GENOMIC DNA]</scope>
    <source>
        <strain evidence="3">DSM 14684 / CIP 108061 / JCM 11494 / NBRC 100937 / ID131577</strain>
    </source>
</reference>
<gene>
    <name evidence="2" type="ordered locus">Cwoe_1974</name>
</gene>
<evidence type="ECO:0000259" key="1">
    <source>
        <dbReference type="Pfam" id="PF03551"/>
    </source>
</evidence>
<dbReference type="RefSeq" id="WP_012933451.1">
    <property type="nucleotide sequence ID" value="NC_013739.1"/>
</dbReference>
<keyword evidence="3" id="KW-1185">Reference proteome</keyword>
<protein>
    <submittedName>
        <fullName evidence="2">Transcriptional regulator, PadR-like family</fullName>
    </submittedName>
</protein>
<accession>D3F3C0</accession>
<dbReference type="SUPFAM" id="SSF46785">
    <property type="entry name" value="Winged helix' DNA-binding domain"/>
    <property type="match status" value="1"/>
</dbReference>
<dbReference type="AlphaFoldDB" id="D3F3C0"/>
<dbReference type="Pfam" id="PF03551">
    <property type="entry name" value="PadR"/>
    <property type="match status" value="1"/>
</dbReference>
<dbReference type="eggNOG" id="COG1695">
    <property type="taxonomic scope" value="Bacteria"/>
</dbReference>
<reference evidence="3" key="2">
    <citation type="submission" date="2010-01" db="EMBL/GenBank/DDBJ databases">
        <title>The complete genome of Conexibacter woesei DSM 14684.</title>
        <authorList>
            <consortium name="US DOE Joint Genome Institute (JGI-PGF)"/>
            <person name="Lucas S."/>
            <person name="Copeland A."/>
            <person name="Lapidus A."/>
            <person name="Glavina del Rio T."/>
            <person name="Dalin E."/>
            <person name="Tice H."/>
            <person name="Bruce D."/>
            <person name="Goodwin L."/>
            <person name="Pitluck S."/>
            <person name="Kyrpides N."/>
            <person name="Mavromatis K."/>
            <person name="Ivanova N."/>
            <person name="Mikhailova N."/>
            <person name="Chertkov O."/>
            <person name="Brettin T."/>
            <person name="Detter J.C."/>
            <person name="Han C."/>
            <person name="Larimer F."/>
            <person name="Land M."/>
            <person name="Hauser L."/>
            <person name="Markowitz V."/>
            <person name="Cheng J.-F."/>
            <person name="Hugenholtz P."/>
            <person name="Woyke T."/>
            <person name="Wu D."/>
            <person name="Pukall R."/>
            <person name="Steenblock K."/>
            <person name="Schneider S."/>
            <person name="Klenk H.-P."/>
            <person name="Eisen J.A."/>
        </authorList>
    </citation>
    <scope>NUCLEOTIDE SEQUENCE [LARGE SCALE GENOMIC DNA]</scope>
    <source>
        <strain evidence="3">DSM 14684 / CIP 108061 / JCM 11494 / NBRC 100937 / ID131577</strain>
    </source>
</reference>
<dbReference type="InterPro" id="IPR005149">
    <property type="entry name" value="Tscrpt_reg_PadR_N"/>
</dbReference>
<dbReference type="PANTHER" id="PTHR33169:SF14">
    <property type="entry name" value="TRANSCRIPTIONAL REGULATOR RV3488"/>
    <property type="match status" value="1"/>
</dbReference>
<organism evidence="2 3">
    <name type="scientific">Conexibacter woesei (strain DSM 14684 / CCUG 47730 / CIP 108061 / JCM 11494 / NBRC 100937 / ID131577)</name>
    <dbReference type="NCBI Taxonomy" id="469383"/>
    <lineage>
        <taxon>Bacteria</taxon>
        <taxon>Bacillati</taxon>
        <taxon>Actinomycetota</taxon>
        <taxon>Thermoleophilia</taxon>
        <taxon>Solirubrobacterales</taxon>
        <taxon>Conexibacteraceae</taxon>
        <taxon>Conexibacter</taxon>
    </lineage>
</organism>
<dbReference type="InterPro" id="IPR052509">
    <property type="entry name" value="Metal_resp_DNA-bind_regulator"/>
</dbReference>
<feature type="domain" description="Transcription regulator PadR N-terminal" evidence="1">
    <location>
        <begin position="24"/>
        <end position="95"/>
    </location>
</feature>
<proteinExistence type="predicted"/>
<sequence length="117" mass="13220">MEPPRPRDEALIAQLRRGTLQFCVLALLGNEPRYAFDVVRSLGEVDGMVTSEGTIYPLLSRMRREGMVASTWQESPSGPPRRYYELTDHGRASLHRFATEWRTFRDAVDQLIPGGAA</sequence>
<name>D3F3C0_CONWI</name>
<evidence type="ECO:0000313" key="2">
    <source>
        <dbReference type="EMBL" id="ADB50400.1"/>
    </source>
</evidence>
<dbReference type="HOGENOM" id="CLU_063440_3_1_11"/>